<reference evidence="7" key="1">
    <citation type="journal article" date="2020" name="mSystems">
        <title>Genome- and Community-Level Interaction Insights into Carbon Utilization and Element Cycling Functions of Hydrothermarchaeota in Hydrothermal Sediment.</title>
        <authorList>
            <person name="Zhou Z."/>
            <person name="Liu Y."/>
            <person name="Xu W."/>
            <person name="Pan J."/>
            <person name="Luo Z.H."/>
            <person name="Li M."/>
        </authorList>
    </citation>
    <scope>NUCLEOTIDE SEQUENCE [LARGE SCALE GENOMIC DNA]</scope>
    <source>
        <strain evidence="7">SpSt-468</strain>
    </source>
</reference>
<evidence type="ECO:0000256" key="4">
    <source>
        <dbReference type="ARBA" id="ARBA00023136"/>
    </source>
</evidence>
<dbReference type="EMBL" id="DSTX01000013">
    <property type="protein sequence ID" value="HFK21162.1"/>
    <property type="molecule type" value="Genomic_DNA"/>
</dbReference>
<gene>
    <name evidence="7" type="ORF">ENS19_07810</name>
</gene>
<evidence type="ECO:0000256" key="3">
    <source>
        <dbReference type="ARBA" id="ARBA00022989"/>
    </source>
</evidence>
<protein>
    <submittedName>
        <fullName evidence="7">ABC transporter permease subunit</fullName>
    </submittedName>
</protein>
<dbReference type="AlphaFoldDB" id="A0A7C3F6M7"/>
<dbReference type="CDD" id="cd06261">
    <property type="entry name" value="TM_PBP2"/>
    <property type="match status" value="1"/>
</dbReference>
<feature type="transmembrane region" description="Helical" evidence="5">
    <location>
        <begin position="204"/>
        <end position="228"/>
    </location>
</feature>
<dbReference type="GO" id="GO:0016020">
    <property type="term" value="C:membrane"/>
    <property type="evidence" value="ECO:0007669"/>
    <property type="project" value="UniProtKB-SubCell"/>
</dbReference>
<feature type="transmembrane region" description="Helical" evidence="5">
    <location>
        <begin position="67"/>
        <end position="87"/>
    </location>
</feature>
<evidence type="ECO:0000313" key="7">
    <source>
        <dbReference type="EMBL" id="HFK21162.1"/>
    </source>
</evidence>
<dbReference type="InterPro" id="IPR000515">
    <property type="entry name" value="MetI-like"/>
</dbReference>
<keyword evidence="2 5" id="KW-0812">Transmembrane</keyword>
<dbReference type="NCBIfam" id="NF038017">
    <property type="entry name" value="ABC_perm1"/>
    <property type="match status" value="1"/>
</dbReference>
<keyword evidence="3 5" id="KW-1133">Transmembrane helix</keyword>
<feature type="domain" description="ABC transmembrane type-1" evidence="6">
    <location>
        <begin position="29"/>
        <end position="225"/>
    </location>
</feature>
<feature type="transmembrane region" description="Helical" evidence="5">
    <location>
        <begin position="107"/>
        <end position="129"/>
    </location>
</feature>
<dbReference type="PANTHER" id="PTHR43632">
    <property type="entry name" value="PERMEASE COMPONENT OF TUNGSTATE ABC TRANSPORTER"/>
    <property type="match status" value="1"/>
</dbReference>
<dbReference type="InterPro" id="IPR035906">
    <property type="entry name" value="MetI-like_sf"/>
</dbReference>
<comment type="caution">
    <text evidence="7">The sequence shown here is derived from an EMBL/GenBank/DDBJ whole genome shotgun (WGS) entry which is preliminary data.</text>
</comment>
<feature type="transmembrane region" description="Helical" evidence="5">
    <location>
        <begin position="157"/>
        <end position="184"/>
    </location>
</feature>
<keyword evidence="4 5" id="KW-0472">Membrane</keyword>
<evidence type="ECO:0000256" key="2">
    <source>
        <dbReference type="ARBA" id="ARBA00022692"/>
    </source>
</evidence>
<dbReference type="PANTHER" id="PTHR43632:SF1">
    <property type="entry name" value="PERMEASE COMPONENT OF TUNGSTATE ABC TRANSPORTER"/>
    <property type="match status" value="1"/>
</dbReference>
<dbReference type="SUPFAM" id="SSF161098">
    <property type="entry name" value="MetI-like"/>
    <property type="match status" value="1"/>
</dbReference>
<dbReference type="PROSITE" id="PS50928">
    <property type="entry name" value="ABC_TM1"/>
    <property type="match status" value="1"/>
</dbReference>
<evidence type="ECO:0000256" key="1">
    <source>
        <dbReference type="ARBA" id="ARBA00004141"/>
    </source>
</evidence>
<dbReference type="Gene3D" id="1.10.3720.10">
    <property type="entry name" value="MetI-like"/>
    <property type="match status" value="1"/>
</dbReference>
<feature type="transmembrane region" description="Helical" evidence="5">
    <location>
        <begin position="35"/>
        <end position="55"/>
    </location>
</feature>
<proteinExistence type="predicted"/>
<dbReference type="InterPro" id="IPR049783">
    <property type="entry name" value="ABC_perm_TupB-like"/>
</dbReference>
<evidence type="ECO:0000259" key="6">
    <source>
        <dbReference type="PROSITE" id="PS50928"/>
    </source>
</evidence>
<comment type="subcellular location">
    <subcellularLocation>
        <location evidence="1">Membrane</location>
        <topology evidence="1">Multi-pass membrane protein</topology>
    </subcellularLocation>
</comment>
<accession>A0A7C3F6M7</accession>
<organism evidence="7">
    <name type="scientific">Candidatus Methanomethylicus mesodigestus</name>
    <dbReference type="NCBI Taxonomy" id="1867258"/>
    <lineage>
        <taxon>Archaea</taxon>
        <taxon>Thermoproteota</taxon>
        <taxon>Methanosuratincolia</taxon>
        <taxon>Candidatus Methanomethylicales</taxon>
        <taxon>Candidatus Methanomethylicaceae</taxon>
        <taxon>Candidatus Methanomethylicus</taxon>
    </lineage>
</organism>
<name>A0A7C3F6M7_9CREN</name>
<evidence type="ECO:0000256" key="5">
    <source>
        <dbReference type="SAM" id="Phobius"/>
    </source>
</evidence>
<dbReference type="GO" id="GO:0055085">
    <property type="term" value="P:transmembrane transport"/>
    <property type="evidence" value="ECO:0007669"/>
    <property type="project" value="InterPro"/>
</dbReference>
<sequence>MSSFEIIVDGLWRAFEIILSGDPEIMGITMLSLRVSITATLLGAIAGIPLGYIIATKEFIGKSFVTAIINTFMGLPPVAVGLFVYLMLSSFGPLGFLRLLYTPEAMIIAQLILAFPIVCGITISSVMGLNPKLKETLTSLNAPTLWQARVLLNESRLGILTALIAAFGAAISEVGAIMMVGGNLLGYTRALTTAIMLYTSMGDFAIAIALGIILLLIAFAINIFLTVLQTKSRTKSSI</sequence>